<proteinExistence type="predicted"/>
<sequence>MLMLAIILVSVTGYLVVILVENNTFNINKMFYLLELVMISLKRQTKKVSAK</sequence>
<reference evidence="1" key="1">
    <citation type="submission" date="2015-07" db="EMBL/GenBank/DDBJ databases">
        <title>MeaNS - Measles Nucleotide Surveillance Program.</title>
        <authorList>
            <person name="Tran T."/>
            <person name="Druce J."/>
        </authorList>
    </citation>
    <scope>NUCLEOTIDE SEQUENCE</scope>
    <source>
        <strain evidence="1">UCB-OBI-ISO-001</strain>
        <tissue evidence="1">Gonad</tissue>
    </source>
</reference>
<accession>A0A0L8I653</accession>
<evidence type="ECO:0000313" key="1">
    <source>
        <dbReference type="EMBL" id="KOF96952.1"/>
    </source>
</evidence>
<organism evidence="1">
    <name type="scientific">Octopus bimaculoides</name>
    <name type="common">California two-spotted octopus</name>
    <dbReference type="NCBI Taxonomy" id="37653"/>
    <lineage>
        <taxon>Eukaryota</taxon>
        <taxon>Metazoa</taxon>
        <taxon>Spiralia</taxon>
        <taxon>Lophotrochozoa</taxon>
        <taxon>Mollusca</taxon>
        <taxon>Cephalopoda</taxon>
        <taxon>Coleoidea</taxon>
        <taxon>Octopodiformes</taxon>
        <taxon>Octopoda</taxon>
        <taxon>Incirrata</taxon>
        <taxon>Octopodidae</taxon>
        <taxon>Octopus</taxon>
    </lineage>
</organism>
<name>A0A0L8I653_OCTBM</name>
<gene>
    <name evidence="1" type="ORF">OCBIM_22032681mg</name>
</gene>
<dbReference type="EMBL" id="KQ416444">
    <property type="protein sequence ID" value="KOF96952.1"/>
    <property type="molecule type" value="Genomic_DNA"/>
</dbReference>
<dbReference type="AlphaFoldDB" id="A0A0L8I653"/>
<protein>
    <submittedName>
        <fullName evidence="1">Uncharacterized protein</fullName>
    </submittedName>
</protein>